<sequence length="180" mass="20630">LLTTESPPQIRIVQADPGPNPTTDSTGTKAMKSVRPASSPTVARCTLPGHFPARFTSYEHFENHYRKAHLNRCLECDKNFPDEHFLDLHIAENHDPIQRLRMERGEKTFRCILSTCDRVCSTAEKRRLHCIDKHMFHRNYNFLVVDRGITKFSMSMLVRHPARCNSTTTSTSMAESDARS</sequence>
<dbReference type="EMBL" id="MU003525">
    <property type="protein sequence ID" value="KAF2466337.1"/>
    <property type="molecule type" value="Genomic_DNA"/>
</dbReference>
<dbReference type="Proteomes" id="UP000799755">
    <property type="component" value="Unassembled WGS sequence"/>
</dbReference>
<gene>
    <name evidence="1" type="ORF">BDR25DRAFT_152776</name>
</gene>
<reference evidence="1" key="1">
    <citation type="journal article" date="2020" name="Stud. Mycol.">
        <title>101 Dothideomycetes genomes: a test case for predicting lifestyles and emergence of pathogens.</title>
        <authorList>
            <person name="Haridas S."/>
            <person name="Albert R."/>
            <person name="Binder M."/>
            <person name="Bloem J."/>
            <person name="Labutti K."/>
            <person name="Salamov A."/>
            <person name="Andreopoulos B."/>
            <person name="Baker S."/>
            <person name="Barry K."/>
            <person name="Bills G."/>
            <person name="Bluhm B."/>
            <person name="Cannon C."/>
            <person name="Castanera R."/>
            <person name="Culley D."/>
            <person name="Daum C."/>
            <person name="Ezra D."/>
            <person name="Gonzalez J."/>
            <person name="Henrissat B."/>
            <person name="Kuo A."/>
            <person name="Liang C."/>
            <person name="Lipzen A."/>
            <person name="Lutzoni F."/>
            <person name="Magnuson J."/>
            <person name="Mondo S."/>
            <person name="Nolan M."/>
            <person name="Ohm R."/>
            <person name="Pangilinan J."/>
            <person name="Park H.-J."/>
            <person name="Ramirez L."/>
            <person name="Alfaro M."/>
            <person name="Sun H."/>
            <person name="Tritt A."/>
            <person name="Yoshinaga Y."/>
            <person name="Zwiers L.-H."/>
            <person name="Turgeon B."/>
            <person name="Goodwin S."/>
            <person name="Spatafora J."/>
            <person name="Crous P."/>
            <person name="Grigoriev I."/>
        </authorList>
    </citation>
    <scope>NUCLEOTIDE SEQUENCE</scope>
    <source>
        <strain evidence="1">ATCC 200398</strain>
    </source>
</reference>
<keyword evidence="2" id="KW-1185">Reference proteome</keyword>
<feature type="non-terminal residue" evidence="1">
    <location>
        <position position="1"/>
    </location>
</feature>
<feature type="non-terminal residue" evidence="1">
    <location>
        <position position="180"/>
    </location>
</feature>
<accession>A0ACB6QHH5</accession>
<organism evidence="1 2">
    <name type="scientific">Lindgomyces ingoldianus</name>
    <dbReference type="NCBI Taxonomy" id="673940"/>
    <lineage>
        <taxon>Eukaryota</taxon>
        <taxon>Fungi</taxon>
        <taxon>Dikarya</taxon>
        <taxon>Ascomycota</taxon>
        <taxon>Pezizomycotina</taxon>
        <taxon>Dothideomycetes</taxon>
        <taxon>Pleosporomycetidae</taxon>
        <taxon>Pleosporales</taxon>
        <taxon>Lindgomycetaceae</taxon>
        <taxon>Lindgomyces</taxon>
    </lineage>
</organism>
<protein>
    <submittedName>
        <fullName evidence="1">Uncharacterized protein</fullName>
    </submittedName>
</protein>
<evidence type="ECO:0000313" key="2">
    <source>
        <dbReference type="Proteomes" id="UP000799755"/>
    </source>
</evidence>
<name>A0ACB6QHH5_9PLEO</name>
<evidence type="ECO:0000313" key="1">
    <source>
        <dbReference type="EMBL" id="KAF2466337.1"/>
    </source>
</evidence>
<comment type="caution">
    <text evidence="1">The sequence shown here is derived from an EMBL/GenBank/DDBJ whole genome shotgun (WGS) entry which is preliminary data.</text>
</comment>
<proteinExistence type="predicted"/>